<dbReference type="RefSeq" id="WP_377934949.1">
    <property type="nucleotide sequence ID" value="NZ_JBHUMF010000023.1"/>
</dbReference>
<dbReference type="Pfam" id="PF14398">
    <property type="entry name" value="ATPgrasp_YheCD"/>
    <property type="match status" value="1"/>
</dbReference>
<dbReference type="EMBL" id="JBHUMF010000023">
    <property type="protein sequence ID" value="MFD2681065.1"/>
    <property type="molecule type" value="Genomic_DNA"/>
</dbReference>
<dbReference type="Proteomes" id="UP001597506">
    <property type="component" value="Unassembled WGS sequence"/>
</dbReference>
<dbReference type="SUPFAM" id="SSF56059">
    <property type="entry name" value="Glutathione synthetase ATP-binding domain-like"/>
    <property type="match status" value="1"/>
</dbReference>
<reference evidence="2" key="1">
    <citation type="journal article" date="2019" name="Int. J. Syst. Evol. Microbiol.">
        <title>The Global Catalogue of Microorganisms (GCM) 10K type strain sequencing project: providing services to taxonomists for standard genome sequencing and annotation.</title>
        <authorList>
            <consortium name="The Broad Institute Genomics Platform"/>
            <consortium name="The Broad Institute Genome Sequencing Center for Infectious Disease"/>
            <person name="Wu L."/>
            <person name="Ma J."/>
        </authorList>
    </citation>
    <scope>NUCLEOTIDE SEQUENCE [LARGE SCALE GENOMIC DNA]</scope>
    <source>
        <strain evidence="2">KCTC 3913</strain>
    </source>
</reference>
<dbReference type="Gene3D" id="3.30.470.20">
    <property type="entry name" value="ATP-grasp fold, B domain"/>
    <property type="match status" value="1"/>
</dbReference>
<sequence length="445" mass="50952">MIDTCSLVIRQSKNNTNTLYLPHSIVENLSGPIKPAVTIKLGPIMFDAEVSEIRTENYCTIETTHTAFPETIKLDSILLQYVEYHNLFSFGPFTAMIVLDTSLRSLHTFSKECVAWYKQQGGHFFIIPASSFLKGELEGYFYNEEENKWGLSSIITPDVFYNRIHSRKLEKHSSYKQALNYWKNKGVHIFNEFFLKKSEVYDLLAQENQLKAYLPETRTGLQELSSMVTKHKDIFIKEDQGSQGKKIIRMQQKENHYKIYQNSFHSKSPLTISSLQDANTQINTWCESGSYIIQETIPFCCFKDKQLDFRILCHLNKVHNWMIVSSVARIAADNQFVSNLDRGGEILKPLAVLSHLFSKQSGEKVFSVIKELALETARTLSESSSTVLAEVGIDIGIDKSGKPWIIEVNSKPSKQAYSEIKGVRPSVKALYEYSKNLWIERSTHL</sequence>
<organism evidence="1 2">
    <name type="scientific">Bacillus seohaeanensis</name>
    <dbReference type="NCBI Taxonomy" id="284580"/>
    <lineage>
        <taxon>Bacteria</taxon>
        <taxon>Bacillati</taxon>
        <taxon>Bacillota</taxon>
        <taxon>Bacilli</taxon>
        <taxon>Bacillales</taxon>
        <taxon>Bacillaceae</taxon>
        <taxon>Bacillus</taxon>
    </lineage>
</organism>
<name>A0ABW5RQW1_9BACI</name>
<dbReference type="InterPro" id="IPR026838">
    <property type="entry name" value="YheC/D"/>
</dbReference>
<comment type="caution">
    <text evidence="1">The sequence shown here is derived from an EMBL/GenBank/DDBJ whole genome shotgun (WGS) entry which is preliminary data.</text>
</comment>
<evidence type="ECO:0000313" key="1">
    <source>
        <dbReference type="EMBL" id="MFD2681065.1"/>
    </source>
</evidence>
<evidence type="ECO:0000313" key="2">
    <source>
        <dbReference type="Proteomes" id="UP001597506"/>
    </source>
</evidence>
<protein>
    <submittedName>
        <fullName evidence="1">YheC/YheD family protein</fullName>
    </submittedName>
</protein>
<keyword evidence="2" id="KW-1185">Reference proteome</keyword>
<gene>
    <name evidence="1" type="ORF">ACFSUL_09940</name>
</gene>
<proteinExistence type="predicted"/>
<accession>A0ABW5RQW1</accession>